<dbReference type="InterPro" id="IPR011037">
    <property type="entry name" value="Pyrv_Knase-like_insert_dom_sf"/>
</dbReference>
<dbReference type="PANTHER" id="PTHR36930">
    <property type="entry name" value="METAL-SULFUR CLUSTER BIOSYNTHESIS PROTEINS YUAD-RELATED"/>
    <property type="match status" value="1"/>
</dbReference>
<dbReference type="EMBL" id="JAMQOQ010000001">
    <property type="protein sequence ID" value="MDS0293028.1"/>
    <property type="molecule type" value="Genomic_DNA"/>
</dbReference>
<dbReference type="PROSITE" id="PS51340">
    <property type="entry name" value="MOSC"/>
    <property type="match status" value="1"/>
</dbReference>
<dbReference type="Gene3D" id="2.40.33.20">
    <property type="entry name" value="PK beta-barrel domain-like"/>
    <property type="match status" value="1"/>
</dbReference>
<dbReference type="SUPFAM" id="SSF50800">
    <property type="entry name" value="PK beta-barrel domain-like"/>
    <property type="match status" value="1"/>
</dbReference>
<feature type="domain" description="MOSC" evidence="1">
    <location>
        <begin position="31"/>
        <end position="166"/>
    </location>
</feature>
<reference evidence="2 3" key="1">
    <citation type="submission" date="2022-06" db="EMBL/GenBank/DDBJ databases">
        <title>Halogeometricum sp. a new haloarchaeum isolate from saline soil.</title>
        <authorList>
            <person name="Strakova D."/>
            <person name="Galisteo C."/>
            <person name="Sanchez-Porro C."/>
            <person name="Ventosa A."/>
        </authorList>
    </citation>
    <scope>NUCLEOTIDE SEQUENCE [LARGE SCALE GENOMIC DNA]</scope>
    <source>
        <strain evidence="3">S3BR25-2</strain>
    </source>
</reference>
<dbReference type="Pfam" id="PF03473">
    <property type="entry name" value="MOSC"/>
    <property type="match status" value="1"/>
</dbReference>
<dbReference type="RefSeq" id="WP_310926860.1">
    <property type="nucleotide sequence ID" value="NZ_JAMQOQ010000001.1"/>
</dbReference>
<proteinExistence type="predicted"/>
<sequence length="166" mass="17814">MSRTSEDAEFGARTGTVDRIHVVPAASGEAEPRESVEAVAGRGITGDRYYEGEGVYNENPNLEPSDVTLIEAEALEAAESDYGVEFESGGHRRNITTRGVALNHLVGVRFRVGEAVFEGTGLCEPCGHMRSLSGEDDAVEALRHRGGLDARIVESGRVAVGDDVRW</sequence>
<name>A0ABU2FWW0_9EURY</name>
<dbReference type="Proteomes" id="UP001254813">
    <property type="component" value="Unassembled WGS sequence"/>
</dbReference>
<gene>
    <name evidence="2" type="ORF">NDI79_02445</name>
</gene>
<keyword evidence="3" id="KW-1185">Reference proteome</keyword>
<dbReference type="PANTHER" id="PTHR36930:SF1">
    <property type="entry name" value="MOSC DOMAIN-CONTAINING PROTEIN"/>
    <property type="match status" value="1"/>
</dbReference>
<comment type="caution">
    <text evidence="2">The sequence shown here is derived from an EMBL/GenBank/DDBJ whole genome shotgun (WGS) entry which is preliminary data.</text>
</comment>
<dbReference type="InterPro" id="IPR052716">
    <property type="entry name" value="MOSC_domain"/>
</dbReference>
<protein>
    <submittedName>
        <fullName evidence="2">MOSC domain-containing protein</fullName>
    </submittedName>
</protein>
<organism evidence="2 3">
    <name type="scientific">Halogeometricum luteum</name>
    <dbReference type="NCBI Taxonomy" id="2950537"/>
    <lineage>
        <taxon>Archaea</taxon>
        <taxon>Methanobacteriati</taxon>
        <taxon>Methanobacteriota</taxon>
        <taxon>Stenosarchaea group</taxon>
        <taxon>Halobacteria</taxon>
        <taxon>Halobacteriales</taxon>
        <taxon>Haloferacaceae</taxon>
        <taxon>Halogeometricum</taxon>
    </lineage>
</organism>
<evidence type="ECO:0000313" key="3">
    <source>
        <dbReference type="Proteomes" id="UP001254813"/>
    </source>
</evidence>
<accession>A0ABU2FWW0</accession>
<evidence type="ECO:0000313" key="2">
    <source>
        <dbReference type="EMBL" id="MDS0293028.1"/>
    </source>
</evidence>
<evidence type="ECO:0000259" key="1">
    <source>
        <dbReference type="PROSITE" id="PS51340"/>
    </source>
</evidence>
<dbReference type="InterPro" id="IPR005302">
    <property type="entry name" value="MoCF_Sase_C"/>
</dbReference>